<evidence type="ECO:0000313" key="4">
    <source>
        <dbReference type="Proteomes" id="UP000824469"/>
    </source>
</evidence>
<evidence type="ECO:0000256" key="1">
    <source>
        <dbReference type="SAM" id="MobiDB-lite"/>
    </source>
</evidence>
<feature type="region of interest" description="Disordered" evidence="1">
    <location>
        <begin position="250"/>
        <end position="270"/>
    </location>
</feature>
<reference evidence="3 4" key="1">
    <citation type="journal article" date="2021" name="Nat. Plants">
        <title>The Taxus genome provides insights into paclitaxel biosynthesis.</title>
        <authorList>
            <person name="Xiong X."/>
            <person name="Gou J."/>
            <person name="Liao Q."/>
            <person name="Li Y."/>
            <person name="Zhou Q."/>
            <person name="Bi G."/>
            <person name="Li C."/>
            <person name="Du R."/>
            <person name="Wang X."/>
            <person name="Sun T."/>
            <person name="Guo L."/>
            <person name="Liang H."/>
            <person name="Lu P."/>
            <person name="Wu Y."/>
            <person name="Zhang Z."/>
            <person name="Ro D.K."/>
            <person name="Shang Y."/>
            <person name="Huang S."/>
            <person name="Yan J."/>
        </authorList>
    </citation>
    <scope>NUCLEOTIDE SEQUENCE [LARGE SCALE GENOMIC DNA]</scope>
    <source>
        <strain evidence="3">Ta-2019</strain>
    </source>
</reference>
<sequence>MVSRENDSALKTLSQDKFQRLVMRNLKSGKWHNLVEKIISKPEVLLTAYEKLGVNSRTKVDDVVARAANDGVDRLWLKNTSRQLKEGKFDVKGYCVEVMPLRRKGESLVLPNLKLKVVMEAVRMALEAVYEPRFVNFAYGGRVGMGRHTALRYIKNYVTNPTWWFTIAFEKERFNSERVQVLGSIVEKKIEDKLLIDLISSFIQSNVLIIEFGGLSLGRGFPQENSLCSIIINIYLDGFDRQIENVRRRVDEENSGRKHGSKSGDPASSDLLRKSVLDDMQMTESVSSLRLWVQKKMVQQTPEGLPVYFYKPIKVYACRYLDEILIATSGSKELTLELKNRVIVFLEDNLKLRVDQSKTALHNAVVEKIEFLGMELQAVTHSKLFPPMSDKAIRAWKKLIKRRQAKAQEKRNARETMLKHTGMKILSHVLKKFKLSSLRDPQLPMAPQIKSNFKVWSQEVVNTFLQSTEERWYWHRRFTSGEFLTIEAVRDQLPQELLDAYDQFQEKVDKYLNIDMTRSSVETERQTQAEHINNAQQTIKDLTKLCIKIHAPMELVRKALRLGGLISSMGRPQPIKLLIPLEDEEIIRWYAGLGTRWLNYFCCCHNFKMVKKIVNYHLRFSCILTLAEKHETTKHEAIRHYTKDLKIADMNTLGETYFPPENKIKMMGDQNLADPRPVDGLLCIILVRMLSDGVSSRCWAQCCDRTDIVLYRIRLLQIRHNINPSDQKKWVFGLGAIHEALDRKCLPLCAEHSKYLFSGQLTLQDIDCTFISTSYKLAEM</sequence>
<dbReference type="InterPro" id="IPR024937">
    <property type="entry name" value="Domain_X"/>
</dbReference>
<dbReference type="InterPro" id="IPR043502">
    <property type="entry name" value="DNA/RNA_pol_sf"/>
</dbReference>
<dbReference type="GO" id="GO:0090615">
    <property type="term" value="P:mitochondrial mRNA processing"/>
    <property type="evidence" value="ECO:0007669"/>
    <property type="project" value="TreeGrafter"/>
</dbReference>
<accession>A0AA38FIU6</accession>
<dbReference type="SUPFAM" id="SSF56672">
    <property type="entry name" value="DNA/RNA polymerases"/>
    <property type="match status" value="1"/>
</dbReference>
<dbReference type="OMA" id="WHRMLSA"/>
<dbReference type="GO" id="GO:0005739">
    <property type="term" value="C:mitochondrion"/>
    <property type="evidence" value="ECO:0007669"/>
    <property type="project" value="TreeGrafter"/>
</dbReference>
<comment type="caution">
    <text evidence="3">The sequence shown here is derived from an EMBL/GenBank/DDBJ whole genome shotgun (WGS) entry which is preliminary data.</text>
</comment>
<keyword evidence="4" id="KW-1185">Reference proteome</keyword>
<dbReference type="EMBL" id="JAHRHJ020000008">
    <property type="protein sequence ID" value="KAH9303627.1"/>
    <property type="molecule type" value="Genomic_DNA"/>
</dbReference>
<organism evidence="3 4">
    <name type="scientific">Taxus chinensis</name>
    <name type="common">Chinese yew</name>
    <name type="synonym">Taxus wallichiana var. chinensis</name>
    <dbReference type="NCBI Taxonomy" id="29808"/>
    <lineage>
        <taxon>Eukaryota</taxon>
        <taxon>Viridiplantae</taxon>
        <taxon>Streptophyta</taxon>
        <taxon>Embryophyta</taxon>
        <taxon>Tracheophyta</taxon>
        <taxon>Spermatophyta</taxon>
        <taxon>Pinopsida</taxon>
        <taxon>Pinidae</taxon>
        <taxon>Conifers II</taxon>
        <taxon>Cupressales</taxon>
        <taxon>Taxaceae</taxon>
        <taxon>Taxus</taxon>
    </lineage>
</organism>
<proteinExistence type="predicted"/>
<dbReference type="PANTHER" id="PTHR33642">
    <property type="entry name" value="COX1/OXI3 INTRON 1 PROTEIN-RELATED"/>
    <property type="match status" value="1"/>
</dbReference>
<gene>
    <name evidence="3" type="ORF">KI387_008031</name>
</gene>
<dbReference type="GO" id="GO:0003964">
    <property type="term" value="F:RNA-directed DNA polymerase activity"/>
    <property type="evidence" value="ECO:0007669"/>
    <property type="project" value="TreeGrafter"/>
</dbReference>
<name>A0AA38FIU6_TAXCH</name>
<dbReference type="GO" id="GO:0006315">
    <property type="term" value="P:homing of group II introns"/>
    <property type="evidence" value="ECO:0007669"/>
    <property type="project" value="TreeGrafter"/>
</dbReference>
<dbReference type="AlphaFoldDB" id="A0AA38FIU6"/>
<feature type="domain" description="Domain X" evidence="2">
    <location>
        <begin position="548"/>
        <end position="654"/>
    </location>
</feature>
<evidence type="ECO:0000313" key="3">
    <source>
        <dbReference type="EMBL" id="KAH9303627.1"/>
    </source>
</evidence>
<dbReference type="Pfam" id="PF01348">
    <property type="entry name" value="Intron_maturas2"/>
    <property type="match status" value="1"/>
</dbReference>
<evidence type="ECO:0000259" key="2">
    <source>
        <dbReference type="Pfam" id="PF01348"/>
    </source>
</evidence>
<dbReference type="Proteomes" id="UP000824469">
    <property type="component" value="Unassembled WGS sequence"/>
</dbReference>
<dbReference type="CDD" id="cd01651">
    <property type="entry name" value="RT_G2_intron"/>
    <property type="match status" value="1"/>
</dbReference>
<dbReference type="PANTHER" id="PTHR33642:SF4">
    <property type="entry name" value="COX1_OXI3 INTRON 1 PROTEIN-RELATED"/>
    <property type="match status" value="1"/>
</dbReference>
<protein>
    <recommendedName>
        <fullName evidence="2">Domain X domain-containing protein</fullName>
    </recommendedName>
</protein>